<dbReference type="KEGG" id="psco:LY89DRAFT_705458"/>
<dbReference type="InterPro" id="IPR050266">
    <property type="entry name" value="AB_hydrolase_sf"/>
</dbReference>
<dbReference type="GO" id="GO:0046464">
    <property type="term" value="P:acylglycerol catabolic process"/>
    <property type="evidence" value="ECO:0007669"/>
    <property type="project" value="TreeGrafter"/>
</dbReference>
<dbReference type="SUPFAM" id="SSF53474">
    <property type="entry name" value="alpha/beta-Hydrolases"/>
    <property type="match status" value="1"/>
</dbReference>
<dbReference type="PANTHER" id="PTHR43798">
    <property type="entry name" value="MONOACYLGLYCEROL LIPASE"/>
    <property type="match status" value="1"/>
</dbReference>
<feature type="domain" description="AB hydrolase-1" evidence="1">
    <location>
        <begin position="42"/>
        <end position="103"/>
    </location>
</feature>
<dbReference type="PRINTS" id="PR00412">
    <property type="entry name" value="EPOXHYDRLASE"/>
</dbReference>
<dbReference type="OrthoDB" id="284184at2759"/>
<protein>
    <submittedName>
        <fullName evidence="2">Alpha/beta-hydrolase</fullName>
    </submittedName>
</protein>
<dbReference type="GeneID" id="28827179"/>
<organism evidence="2 3">
    <name type="scientific">Mollisia scopiformis</name>
    <name type="common">Conifer needle endophyte fungus</name>
    <name type="synonym">Phialocephala scopiformis</name>
    <dbReference type="NCBI Taxonomy" id="149040"/>
    <lineage>
        <taxon>Eukaryota</taxon>
        <taxon>Fungi</taxon>
        <taxon>Dikarya</taxon>
        <taxon>Ascomycota</taxon>
        <taxon>Pezizomycotina</taxon>
        <taxon>Leotiomycetes</taxon>
        <taxon>Helotiales</taxon>
        <taxon>Mollisiaceae</taxon>
        <taxon>Mollisia</taxon>
    </lineage>
</organism>
<dbReference type="Proteomes" id="UP000070700">
    <property type="component" value="Unassembled WGS sequence"/>
</dbReference>
<keyword evidence="2" id="KW-0378">Hydrolase</keyword>
<evidence type="ECO:0000259" key="1">
    <source>
        <dbReference type="Pfam" id="PF00561"/>
    </source>
</evidence>
<dbReference type="PANTHER" id="PTHR43798:SF33">
    <property type="entry name" value="HYDROLASE, PUTATIVE (AFU_ORTHOLOGUE AFUA_2G14860)-RELATED"/>
    <property type="match status" value="1"/>
</dbReference>
<proteinExistence type="predicted"/>
<gene>
    <name evidence="2" type="ORF">LY89DRAFT_705458</name>
</gene>
<dbReference type="GO" id="GO:0047372">
    <property type="term" value="F:monoacylglycerol lipase activity"/>
    <property type="evidence" value="ECO:0007669"/>
    <property type="project" value="TreeGrafter"/>
</dbReference>
<dbReference type="Gene3D" id="3.40.50.1820">
    <property type="entry name" value="alpha/beta hydrolase"/>
    <property type="match status" value="1"/>
</dbReference>
<sequence length="275" mass="31239">MSEMASALGPREHIATVTTDGQDVRLFHIDYPQRGQFREKGVILLIHGFPETSHQYRHVLEPLSNVGYRLIVPDVRGHGASSHPQLGYTKAVLAEDLYHLLQDPSWHRKSHLSHSFATQYASYVKSLIRGECPLPDTTEFEGTKASRKQFHFTFQAQVDLALQLVTGNEKVYLNHFYDKLSYKSCWNTTELYDAFELDAAENRKRLNEYGKCAVPTLGMNIEFSSHAGDMKRMLPEMYETFGCEIVPDSGHYIGEENSDALVAFAIAFLQEHPLV</sequence>
<dbReference type="GO" id="GO:0016020">
    <property type="term" value="C:membrane"/>
    <property type="evidence" value="ECO:0007669"/>
    <property type="project" value="TreeGrafter"/>
</dbReference>
<dbReference type="InterPro" id="IPR029058">
    <property type="entry name" value="AB_hydrolase_fold"/>
</dbReference>
<dbReference type="InterPro" id="IPR000639">
    <property type="entry name" value="Epox_hydrolase-like"/>
</dbReference>
<evidence type="ECO:0000313" key="3">
    <source>
        <dbReference type="Proteomes" id="UP000070700"/>
    </source>
</evidence>
<name>A0A194XKF9_MOLSC</name>
<dbReference type="InParanoid" id="A0A194XKF9"/>
<reference evidence="2 3" key="1">
    <citation type="submission" date="2015-10" db="EMBL/GenBank/DDBJ databases">
        <title>Full genome of DAOMC 229536 Phialocephala scopiformis, a fungal endophyte of spruce producing the potent anti-insectan compound rugulosin.</title>
        <authorList>
            <consortium name="DOE Joint Genome Institute"/>
            <person name="Walker A.K."/>
            <person name="Frasz S.L."/>
            <person name="Seifert K.A."/>
            <person name="Miller J.D."/>
            <person name="Mondo S.J."/>
            <person name="Labutti K."/>
            <person name="Lipzen A."/>
            <person name="Dockter R."/>
            <person name="Kennedy M."/>
            <person name="Grigoriev I.V."/>
            <person name="Spatafora J.W."/>
        </authorList>
    </citation>
    <scope>NUCLEOTIDE SEQUENCE [LARGE SCALE GENOMIC DNA]</scope>
    <source>
        <strain evidence="2 3">CBS 120377</strain>
    </source>
</reference>
<evidence type="ECO:0000313" key="2">
    <source>
        <dbReference type="EMBL" id="KUJ20594.1"/>
    </source>
</evidence>
<dbReference type="InterPro" id="IPR000073">
    <property type="entry name" value="AB_hydrolase_1"/>
</dbReference>
<dbReference type="EMBL" id="KQ947409">
    <property type="protein sequence ID" value="KUJ20594.1"/>
    <property type="molecule type" value="Genomic_DNA"/>
</dbReference>
<accession>A0A194XKF9</accession>
<dbReference type="RefSeq" id="XP_018074949.1">
    <property type="nucleotide sequence ID" value="XM_018217453.1"/>
</dbReference>
<keyword evidence="3" id="KW-1185">Reference proteome</keyword>
<dbReference type="AlphaFoldDB" id="A0A194XKF9"/>
<dbReference type="Pfam" id="PF00561">
    <property type="entry name" value="Abhydrolase_1"/>
    <property type="match status" value="1"/>
</dbReference>